<keyword evidence="2" id="KW-1185">Reference proteome</keyword>
<gene>
    <name evidence="1" type="ORF">N7496_010915</name>
</gene>
<dbReference type="RefSeq" id="XP_056549788.1">
    <property type="nucleotide sequence ID" value="XM_056703828.1"/>
</dbReference>
<reference evidence="1" key="2">
    <citation type="journal article" date="2023" name="IMA Fungus">
        <title>Comparative genomic study of the Penicillium genus elucidates a diverse pangenome and 15 lateral gene transfer events.</title>
        <authorList>
            <person name="Petersen C."/>
            <person name="Sorensen T."/>
            <person name="Nielsen M.R."/>
            <person name="Sondergaard T.E."/>
            <person name="Sorensen J.L."/>
            <person name="Fitzpatrick D.A."/>
            <person name="Frisvad J.C."/>
            <person name="Nielsen K.L."/>
        </authorList>
    </citation>
    <scope>NUCLEOTIDE SEQUENCE</scope>
    <source>
        <strain evidence="1">IBT 29864</strain>
    </source>
</reference>
<reference evidence="1" key="1">
    <citation type="submission" date="2022-11" db="EMBL/GenBank/DDBJ databases">
        <authorList>
            <person name="Petersen C."/>
        </authorList>
    </citation>
    <scope>NUCLEOTIDE SEQUENCE</scope>
    <source>
        <strain evidence="1">IBT 29864</strain>
    </source>
</reference>
<organism evidence="1 2">
    <name type="scientific">Penicillium cataractarum</name>
    <dbReference type="NCBI Taxonomy" id="2100454"/>
    <lineage>
        <taxon>Eukaryota</taxon>
        <taxon>Fungi</taxon>
        <taxon>Dikarya</taxon>
        <taxon>Ascomycota</taxon>
        <taxon>Pezizomycotina</taxon>
        <taxon>Eurotiomycetes</taxon>
        <taxon>Eurotiomycetidae</taxon>
        <taxon>Eurotiales</taxon>
        <taxon>Aspergillaceae</taxon>
        <taxon>Penicillium</taxon>
    </lineage>
</organism>
<proteinExistence type="predicted"/>
<evidence type="ECO:0000313" key="2">
    <source>
        <dbReference type="Proteomes" id="UP001147782"/>
    </source>
</evidence>
<accession>A0A9W9REG0</accession>
<dbReference type="Proteomes" id="UP001147782">
    <property type="component" value="Unassembled WGS sequence"/>
</dbReference>
<protein>
    <submittedName>
        <fullName evidence="1">Uncharacterized protein</fullName>
    </submittedName>
</protein>
<dbReference type="GeneID" id="81443007"/>
<sequence length="156" mass="16698">MANMLHSMCCGDKRAVVIGDYPGILAQALLARGFSVFGVDPANDTTTVPAQHGRGQYVMHQGAVNVEGVDVVLSRLGVVMADIGLNQYNYRGHIVPFVQNLAHAYEILLLIREDLQANLLLQKQSENTPASGVGFASTFIEAILRSSNGGSSQQLS</sequence>
<dbReference type="EMBL" id="JAPZBS010000009">
    <property type="protein sequence ID" value="KAJ5358502.1"/>
    <property type="molecule type" value="Genomic_DNA"/>
</dbReference>
<dbReference type="AlphaFoldDB" id="A0A9W9REG0"/>
<name>A0A9W9REG0_9EURO</name>
<evidence type="ECO:0000313" key="1">
    <source>
        <dbReference type="EMBL" id="KAJ5358502.1"/>
    </source>
</evidence>
<comment type="caution">
    <text evidence="1">The sequence shown here is derived from an EMBL/GenBank/DDBJ whole genome shotgun (WGS) entry which is preliminary data.</text>
</comment>